<evidence type="ECO:0000256" key="1">
    <source>
        <dbReference type="SAM" id="Phobius"/>
    </source>
</evidence>
<evidence type="ECO:0000313" key="3">
    <source>
        <dbReference type="WBParaSite" id="jg10849"/>
    </source>
</evidence>
<sequence>MGYKTSLIFHNLRRYASFAPSSSSSGKISRSNSSIDGVIDKAREIASNMNGIKHVLVSSAKNMEDKISNTVDTLQMYASPLASKFDQIIVASSKKVPPSLASLLYVAMTIGCVAIVLSVVYLYLNT</sequence>
<dbReference type="WBParaSite" id="jg10849">
    <property type="protein sequence ID" value="jg10849"/>
    <property type="gene ID" value="jg10849"/>
</dbReference>
<dbReference type="AlphaFoldDB" id="A0A915CNH3"/>
<organism evidence="2 3">
    <name type="scientific">Ditylenchus dipsaci</name>
    <dbReference type="NCBI Taxonomy" id="166011"/>
    <lineage>
        <taxon>Eukaryota</taxon>
        <taxon>Metazoa</taxon>
        <taxon>Ecdysozoa</taxon>
        <taxon>Nematoda</taxon>
        <taxon>Chromadorea</taxon>
        <taxon>Rhabditida</taxon>
        <taxon>Tylenchina</taxon>
        <taxon>Tylenchomorpha</taxon>
        <taxon>Sphaerularioidea</taxon>
        <taxon>Anguinidae</taxon>
        <taxon>Anguininae</taxon>
        <taxon>Ditylenchus</taxon>
    </lineage>
</organism>
<keyword evidence="1" id="KW-0472">Membrane</keyword>
<proteinExistence type="predicted"/>
<keyword evidence="1" id="KW-0812">Transmembrane</keyword>
<accession>A0A915CNH3</accession>
<name>A0A915CNH3_9BILA</name>
<feature type="transmembrane region" description="Helical" evidence="1">
    <location>
        <begin position="103"/>
        <end position="124"/>
    </location>
</feature>
<keyword evidence="1" id="KW-1133">Transmembrane helix</keyword>
<dbReference type="Proteomes" id="UP000887574">
    <property type="component" value="Unplaced"/>
</dbReference>
<keyword evidence="2" id="KW-1185">Reference proteome</keyword>
<evidence type="ECO:0000313" key="2">
    <source>
        <dbReference type="Proteomes" id="UP000887574"/>
    </source>
</evidence>
<reference evidence="3" key="1">
    <citation type="submission" date="2022-11" db="UniProtKB">
        <authorList>
            <consortium name="WormBaseParasite"/>
        </authorList>
    </citation>
    <scope>IDENTIFICATION</scope>
</reference>
<protein>
    <submittedName>
        <fullName evidence="3">Uncharacterized protein</fullName>
    </submittedName>
</protein>